<gene>
    <name evidence="3" type="ORF">IAB69_02265</name>
</gene>
<comment type="caution">
    <text evidence="3">The sequence shown here is derived from an EMBL/GenBank/DDBJ whole genome shotgun (WGS) entry which is preliminary data.</text>
</comment>
<dbReference type="Pfam" id="PF07859">
    <property type="entry name" value="Abhydrolase_3"/>
    <property type="match status" value="1"/>
</dbReference>
<sequence>MIEKFYTARDGAQISVLYFASENVNAPLIFEIHGGGYFAGHHYDDIPLCTEIGELLDCNVASVEYRYAPEVTFPVAAYDCADALSGLIGDSSFDFDRTRIAVWGHSAGANAAAAMLQMYSGLCGAVLSYPWLDATDRRRPYVFGGMPYLYMRHMAHKYFNNKELRSTPIASPVFMKAEQLRSLPPVLILACGKDTLREDALRFCNVFSAAGGKMRVRYYPEAEHGFIEVVSAGRIKNRLFSRRRCEVQTECYKRAIADVCTFLGKLFRGEF</sequence>
<dbReference type="SUPFAM" id="SSF53474">
    <property type="entry name" value="alpha/beta-Hydrolases"/>
    <property type="match status" value="1"/>
</dbReference>
<dbReference type="PANTHER" id="PTHR48081:SF8">
    <property type="entry name" value="ALPHA_BETA HYDROLASE FOLD-3 DOMAIN-CONTAINING PROTEIN-RELATED"/>
    <property type="match status" value="1"/>
</dbReference>
<dbReference type="Gene3D" id="3.40.50.1820">
    <property type="entry name" value="alpha/beta hydrolase"/>
    <property type="match status" value="1"/>
</dbReference>
<dbReference type="GO" id="GO:0016787">
    <property type="term" value="F:hydrolase activity"/>
    <property type="evidence" value="ECO:0007669"/>
    <property type="project" value="UniProtKB-KW"/>
</dbReference>
<protein>
    <submittedName>
        <fullName evidence="3">Alpha/beta hydrolase</fullName>
    </submittedName>
</protein>
<feature type="domain" description="Alpha/beta hydrolase fold-3" evidence="2">
    <location>
        <begin position="30"/>
        <end position="227"/>
    </location>
</feature>
<name>A0A9D1MJP9_9FIRM</name>
<reference evidence="3" key="2">
    <citation type="journal article" date="2021" name="PeerJ">
        <title>Extensive microbial diversity within the chicken gut microbiome revealed by metagenomics and culture.</title>
        <authorList>
            <person name="Gilroy R."/>
            <person name="Ravi A."/>
            <person name="Getino M."/>
            <person name="Pursley I."/>
            <person name="Horton D.L."/>
            <person name="Alikhan N.F."/>
            <person name="Baker D."/>
            <person name="Gharbi K."/>
            <person name="Hall N."/>
            <person name="Watson M."/>
            <person name="Adriaenssens E.M."/>
            <person name="Foster-Nyarko E."/>
            <person name="Jarju S."/>
            <person name="Secka A."/>
            <person name="Antonio M."/>
            <person name="Oren A."/>
            <person name="Chaudhuri R.R."/>
            <person name="La Ragione R."/>
            <person name="Hildebrand F."/>
            <person name="Pallen M.J."/>
        </authorList>
    </citation>
    <scope>NUCLEOTIDE SEQUENCE</scope>
    <source>
        <strain evidence="3">CHK195-12923</strain>
    </source>
</reference>
<evidence type="ECO:0000256" key="1">
    <source>
        <dbReference type="ARBA" id="ARBA00022801"/>
    </source>
</evidence>
<dbReference type="InterPro" id="IPR029058">
    <property type="entry name" value="AB_hydrolase_fold"/>
</dbReference>
<keyword evidence="1 3" id="KW-0378">Hydrolase</keyword>
<organism evidence="3 4">
    <name type="scientific">Candidatus Coproplasma excrementigallinarum</name>
    <dbReference type="NCBI Taxonomy" id="2840747"/>
    <lineage>
        <taxon>Bacteria</taxon>
        <taxon>Bacillati</taxon>
        <taxon>Bacillota</taxon>
        <taxon>Clostridia</taxon>
        <taxon>Eubacteriales</taxon>
        <taxon>Candidatus Coproplasma</taxon>
    </lineage>
</organism>
<dbReference type="EMBL" id="DVNE01000022">
    <property type="protein sequence ID" value="HIU61455.1"/>
    <property type="molecule type" value="Genomic_DNA"/>
</dbReference>
<dbReference type="PANTHER" id="PTHR48081">
    <property type="entry name" value="AB HYDROLASE SUPERFAMILY PROTEIN C4A8.06C"/>
    <property type="match status" value="1"/>
</dbReference>
<evidence type="ECO:0000259" key="2">
    <source>
        <dbReference type="Pfam" id="PF07859"/>
    </source>
</evidence>
<proteinExistence type="predicted"/>
<dbReference type="AlphaFoldDB" id="A0A9D1MJP9"/>
<reference evidence="3" key="1">
    <citation type="submission" date="2020-10" db="EMBL/GenBank/DDBJ databases">
        <authorList>
            <person name="Gilroy R."/>
        </authorList>
    </citation>
    <scope>NUCLEOTIDE SEQUENCE</scope>
    <source>
        <strain evidence="3">CHK195-12923</strain>
    </source>
</reference>
<evidence type="ECO:0000313" key="4">
    <source>
        <dbReference type="Proteomes" id="UP000824110"/>
    </source>
</evidence>
<dbReference type="InterPro" id="IPR013094">
    <property type="entry name" value="AB_hydrolase_3"/>
</dbReference>
<dbReference type="Proteomes" id="UP000824110">
    <property type="component" value="Unassembled WGS sequence"/>
</dbReference>
<dbReference type="InterPro" id="IPR050300">
    <property type="entry name" value="GDXG_lipolytic_enzyme"/>
</dbReference>
<evidence type="ECO:0000313" key="3">
    <source>
        <dbReference type="EMBL" id="HIU61455.1"/>
    </source>
</evidence>
<accession>A0A9D1MJP9</accession>